<gene>
    <name evidence="1" type="ORF">FKV23_00105</name>
</gene>
<evidence type="ECO:0000313" key="1">
    <source>
        <dbReference type="EMBL" id="QDH68694.1"/>
    </source>
</evidence>
<protein>
    <submittedName>
        <fullName evidence="1">Uncharacterized protein</fullName>
    </submittedName>
</protein>
<sequence length="104" mass="11533">MNDTIELQRLREAHARTEATFSQVRCRAGRGADPDFERRLDHHQRTLRGLLDDDADLASAAISAAKRAMTAADPAAPLMMLEMAREALAHAIRRKFSGVNRHAA</sequence>
<evidence type="ECO:0000313" key="2">
    <source>
        <dbReference type="Proteomes" id="UP000317199"/>
    </source>
</evidence>
<keyword evidence="2" id="KW-1185">Reference proteome</keyword>
<name>A0A514BMS1_9GAMM</name>
<proteinExistence type="predicted"/>
<dbReference type="OrthoDB" id="6027882at2"/>
<dbReference type="RefSeq" id="WP_141622037.1">
    <property type="nucleotide sequence ID" value="NZ_CP041242.1"/>
</dbReference>
<accession>A0A514BMS1</accession>
<reference evidence="1 2" key="1">
    <citation type="submission" date="2019-06" db="EMBL/GenBank/DDBJ databases">
        <title>Lysobacter alkalisoli sp. nov. isolated from saline-alkali soil.</title>
        <authorList>
            <person name="Sun J.-Q."/>
            <person name="Xu L."/>
        </authorList>
    </citation>
    <scope>NUCLEOTIDE SEQUENCE [LARGE SCALE GENOMIC DNA]</scope>
    <source>
        <strain evidence="1 2">SJ-36</strain>
    </source>
</reference>
<dbReference type="KEGG" id="lyj:FKV23_00105"/>
<dbReference type="EMBL" id="CP041242">
    <property type="protein sequence ID" value="QDH68694.1"/>
    <property type="molecule type" value="Genomic_DNA"/>
</dbReference>
<dbReference type="AlphaFoldDB" id="A0A514BMS1"/>
<organism evidence="1 2">
    <name type="scientific">Marilutibacter alkalisoli</name>
    <dbReference type="NCBI Taxonomy" id="2591633"/>
    <lineage>
        <taxon>Bacteria</taxon>
        <taxon>Pseudomonadati</taxon>
        <taxon>Pseudomonadota</taxon>
        <taxon>Gammaproteobacteria</taxon>
        <taxon>Lysobacterales</taxon>
        <taxon>Lysobacteraceae</taxon>
        <taxon>Marilutibacter</taxon>
    </lineage>
</organism>
<dbReference type="Proteomes" id="UP000317199">
    <property type="component" value="Chromosome"/>
</dbReference>